<dbReference type="Gene3D" id="3.40.30.10">
    <property type="entry name" value="Glutaredoxin"/>
    <property type="match status" value="1"/>
</dbReference>
<dbReference type="EMBL" id="MSDO01000004">
    <property type="protein sequence ID" value="OLO05240.1"/>
    <property type="molecule type" value="Genomic_DNA"/>
</dbReference>
<name>A0A1Q8SUV7_9GAMM</name>
<dbReference type="Proteomes" id="UP000186878">
    <property type="component" value="Unassembled WGS sequence"/>
</dbReference>
<dbReference type="OrthoDB" id="9814618at2"/>
<evidence type="ECO:0000313" key="1">
    <source>
        <dbReference type="EMBL" id="OLO05240.1"/>
    </source>
</evidence>
<dbReference type="RefSeq" id="WP_075568924.1">
    <property type="nucleotide sequence ID" value="NZ_MSDO01000004.1"/>
</dbReference>
<dbReference type="AlphaFoldDB" id="A0A1Q8SUV7"/>
<comment type="caution">
    <text evidence="1">The sequence shown here is derived from an EMBL/GenBank/DDBJ whole genome shotgun (WGS) entry which is preliminary data.</text>
</comment>
<dbReference type="SUPFAM" id="SSF52833">
    <property type="entry name" value="Thioredoxin-like"/>
    <property type="match status" value="1"/>
</dbReference>
<evidence type="ECO:0000313" key="2">
    <source>
        <dbReference type="Proteomes" id="UP000186878"/>
    </source>
</evidence>
<evidence type="ECO:0008006" key="3">
    <source>
        <dbReference type="Google" id="ProtNLM"/>
    </source>
</evidence>
<dbReference type="STRING" id="404433.BTW07_04215"/>
<reference evidence="1 2" key="1">
    <citation type="submission" date="2016-12" db="EMBL/GenBank/DDBJ databases">
        <title>Draft genome sequences of strains Salinicola socius SMB35, Salinicola sp. MH3R3-1 and Chromohalobacter sp. SMB17 from the Verkhnekamsk potash mining region of Russia.</title>
        <authorList>
            <person name="Mavrodi D.V."/>
            <person name="Olsson B.E."/>
            <person name="Korsakova E.S."/>
            <person name="Pyankova A."/>
            <person name="Mavrodi O.V."/>
            <person name="Plotnikova E.G."/>
        </authorList>
    </citation>
    <scope>NUCLEOTIDE SEQUENCE [LARGE SCALE GENOMIC DNA]</scope>
    <source>
        <strain evidence="1 2">SMB35</strain>
    </source>
</reference>
<dbReference type="InterPro" id="IPR036249">
    <property type="entry name" value="Thioredoxin-like_sf"/>
</dbReference>
<sequence>MNITVYTGEACHACDATERALLKAGHNSIATPAADEHRERFRAAGHRTLPVFVVTNDAGETLDEWSGFRPDKINALEVPS</sequence>
<gene>
    <name evidence="1" type="ORF">BTW07_04215</name>
</gene>
<accession>A0A1Q8SUV7</accession>
<proteinExistence type="predicted"/>
<dbReference type="CDD" id="cd02976">
    <property type="entry name" value="NrdH"/>
    <property type="match status" value="1"/>
</dbReference>
<keyword evidence="2" id="KW-1185">Reference proteome</keyword>
<organism evidence="1 2">
    <name type="scientific">Salinicola socius</name>
    <dbReference type="NCBI Taxonomy" id="404433"/>
    <lineage>
        <taxon>Bacteria</taxon>
        <taxon>Pseudomonadati</taxon>
        <taxon>Pseudomonadota</taxon>
        <taxon>Gammaproteobacteria</taxon>
        <taxon>Oceanospirillales</taxon>
        <taxon>Halomonadaceae</taxon>
        <taxon>Salinicola</taxon>
    </lineage>
</organism>
<protein>
    <recommendedName>
        <fullName evidence="3">NrdH-redoxin</fullName>
    </recommendedName>
</protein>